<feature type="domain" description="DUF7069" evidence="2">
    <location>
        <begin position="197"/>
        <end position="244"/>
    </location>
</feature>
<dbReference type="Gene3D" id="3.40.50.300">
    <property type="entry name" value="P-loop containing nucleotide triphosphate hydrolases"/>
    <property type="match status" value="1"/>
</dbReference>
<dbReference type="Pfam" id="PF24883">
    <property type="entry name" value="NPHP3_N"/>
    <property type="match status" value="1"/>
</dbReference>
<dbReference type="PANTHER" id="PTHR10039">
    <property type="entry name" value="AMELOGENIN"/>
    <property type="match status" value="1"/>
</dbReference>
<dbReference type="InterPro" id="IPR056884">
    <property type="entry name" value="NPHP3-like_N"/>
</dbReference>
<dbReference type="OrthoDB" id="163438at2759"/>
<comment type="caution">
    <text evidence="4">The sequence shown here is derived from an EMBL/GenBank/DDBJ whole genome shotgun (WGS) entry which is preliminary data.</text>
</comment>
<evidence type="ECO:0000256" key="1">
    <source>
        <dbReference type="ARBA" id="ARBA00022737"/>
    </source>
</evidence>
<protein>
    <recommendedName>
        <fullName evidence="6">NACHT domain-containing protein</fullName>
    </recommendedName>
</protein>
<organism evidence="4 5">
    <name type="scientific">Dactylonectria estremocensis</name>
    <dbReference type="NCBI Taxonomy" id="1079267"/>
    <lineage>
        <taxon>Eukaryota</taxon>
        <taxon>Fungi</taxon>
        <taxon>Dikarya</taxon>
        <taxon>Ascomycota</taxon>
        <taxon>Pezizomycotina</taxon>
        <taxon>Sordariomycetes</taxon>
        <taxon>Hypocreomycetidae</taxon>
        <taxon>Hypocreales</taxon>
        <taxon>Nectriaceae</taxon>
        <taxon>Dactylonectria</taxon>
    </lineage>
</organism>
<evidence type="ECO:0000313" key="4">
    <source>
        <dbReference type="EMBL" id="KAH7146599.1"/>
    </source>
</evidence>
<dbReference type="InterPro" id="IPR055497">
    <property type="entry name" value="DUF7069"/>
</dbReference>
<keyword evidence="5" id="KW-1185">Reference proteome</keyword>
<dbReference type="EMBL" id="JAGMUU010000008">
    <property type="protein sequence ID" value="KAH7146599.1"/>
    <property type="molecule type" value="Genomic_DNA"/>
</dbReference>
<proteinExistence type="predicted"/>
<evidence type="ECO:0000313" key="5">
    <source>
        <dbReference type="Proteomes" id="UP000717696"/>
    </source>
</evidence>
<reference evidence="4" key="1">
    <citation type="journal article" date="2021" name="Nat. Commun.">
        <title>Genetic determinants of endophytism in the Arabidopsis root mycobiome.</title>
        <authorList>
            <person name="Mesny F."/>
            <person name="Miyauchi S."/>
            <person name="Thiergart T."/>
            <person name="Pickel B."/>
            <person name="Atanasova L."/>
            <person name="Karlsson M."/>
            <person name="Huettel B."/>
            <person name="Barry K.W."/>
            <person name="Haridas S."/>
            <person name="Chen C."/>
            <person name="Bauer D."/>
            <person name="Andreopoulos W."/>
            <person name="Pangilinan J."/>
            <person name="LaButti K."/>
            <person name="Riley R."/>
            <person name="Lipzen A."/>
            <person name="Clum A."/>
            <person name="Drula E."/>
            <person name="Henrissat B."/>
            <person name="Kohler A."/>
            <person name="Grigoriev I.V."/>
            <person name="Martin F.M."/>
            <person name="Hacquard S."/>
        </authorList>
    </citation>
    <scope>NUCLEOTIDE SEQUENCE</scope>
    <source>
        <strain evidence="4">MPI-CAGE-AT-0021</strain>
    </source>
</reference>
<feature type="domain" description="Nephrocystin 3-like N-terminal" evidence="3">
    <location>
        <begin position="17"/>
        <end position="163"/>
    </location>
</feature>
<evidence type="ECO:0000259" key="3">
    <source>
        <dbReference type="Pfam" id="PF24883"/>
    </source>
</evidence>
<evidence type="ECO:0008006" key="6">
    <source>
        <dbReference type="Google" id="ProtNLM"/>
    </source>
</evidence>
<accession>A0A9P9J7Y5</accession>
<dbReference type="AlphaFoldDB" id="A0A9P9J7Y5"/>
<evidence type="ECO:0000259" key="2">
    <source>
        <dbReference type="Pfam" id="PF23239"/>
    </source>
</evidence>
<gene>
    <name evidence="4" type="ORF">B0J13DRAFT_606825</name>
</gene>
<keyword evidence="1" id="KW-0677">Repeat</keyword>
<sequence>MSGTKAEWKKGLKTRLKQDSGPLLVTADPGCGKSALAKYLIDYSLPQSTTICYFFFKDQDQNTVRQALCALLLQFFSLKPSLIEHAMPQFRKDGQGLINSTESLWKVLRNAIKDHQAGPVTVVLDALDECVKSEFADLMRNVETQFRSDQSGYGKLKYLLSCRPYEQVVSKFHSLLKAFPNIRITGEEESKNISQEAVSPKVKSQLEKSLWETPHRTYLWVYLVFNYSEEDDFIKTQTGVQSAIATPPKSINEAYEQILNRSKEHPMVRKALSIILAASQLLTLPEMKIVVNIDYTSQSIYHHDLEDDPHHQ</sequence>
<dbReference type="SUPFAM" id="SSF52540">
    <property type="entry name" value="P-loop containing nucleoside triphosphate hydrolases"/>
    <property type="match status" value="1"/>
</dbReference>
<dbReference type="InterPro" id="IPR027417">
    <property type="entry name" value="P-loop_NTPase"/>
</dbReference>
<name>A0A9P9J7Y5_9HYPO</name>
<dbReference type="Pfam" id="PF23239">
    <property type="entry name" value="DUF7069"/>
    <property type="match status" value="1"/>
</dbReference>
<dbReference type="Proteomes" id="UP000717696">
    <property type="component" value="Unassembled WGS sequence"/>
</dbReference>